<dbReference type="AlphaFoldDB" id="A0A024GJB9"/>
<protein>
    <submittedName>
        <fullName evidence="1">Uncharacterized protein</fullName>
    </submittedName>
</protein>
<reference evidence="1 2" key="1">
    <citation type="submission" date="2012-05" db="EMBL/GenBank/DDBJ databases">
        <title>Recombination and specialization in a pathogen metapopulation.</title>
        <authorList>
            <person name="Gardiner A."/>
            <person name="Kemen E."/>
            <person name="Schultz-Larsen T."/>
            <person name="MacLean D."/>
            <person name="Van Oosterhout C."/>
            <person name="Jones J.D.G."/>
        </authorList>
    </citation>
    <scope>NUCLEOTIDE SEQUENCE [LARGE SCALE GENOMIC DNA]</scope>
    <source>
        <strain evidence="1 2">Ac Nc2</strain>
    </source>
</reference>
<keyword evidence="2" id="KW-1185">Reference proteome</keyword>
<organism evidence="1 2">
    <name type="scientific">Albugo candida</name>
    <dbReference type="NCBI Taxonomy" id="65357"/>
    <lineage>
        <taxon>Eukaryota</taxon>
        <taxon>Sar</taxon>
        <taxon>Stramenopiles</taxon>
        <taxon>Oomycota</taxon>
        <taxon>Peronosporomycetes</taxon>
        <taxon>Albuginales</taxon>
        <taxon>Albuginaceae</taxon>
        <taxon>Albugo</taxon>
    </lineage>
</organism>
<accession>A0A024GJB9</accession>
<proteinExistence type="predicted"/>
<dbReference type="EMBL" id="CAIX01000125">
    <property type="protein sequence ID" value="CCI46394.1"/>
    <property type="molecule type" value="Genomic_DNA"/>
</dbReference>
<evidence type="ECO:0000313" key="2">
    <source>
        <dbReference type="Proteomes" id="UP000053237"/>
    </source>
</evidence>
<evidence type="ECO:0000313" key="1">
    <source>
        <dbReference type="EMBL" id="CCI46394.1"/>
    </source>
</evidence>
<name>A0A024GJB9_9STRA</name>
<comment type="caution">
    <text evidence="1">The sequence shown here is derived from an EMBL/GenBank/DDBJ whole genome shotgun (WGS) entry which is preliminary data.</text>
</comment>
<sequence length="237" mass="27307">MPSKILMATKWTAGTMRILSCECLWNIHMLYLMALSDAVGGAHNQVLENIAKFASPSSEFQSVPLARLNPHREDYLRQAEELVHFAQLNDSSIRLTSKPTVVAVKSTYVGRLRNSKERQRRKPGSCFKSLQTILQARSQEGFYAGSCRQCRRHMAMNFGQWIESSPIDDTITTLQYNGMLWRVPASKKRDWKCNSTDFVVRVDGDLRRIKLRDVYYSADLPWNILTYGRIEEKYMTS</sequence>
<dbReference type="InParanoid" id="A0A024GJB9"/>
<dbReference type="Proteomes" id="UP000053237">
    <property type="component" value="Unassembled WGS sequence"/>
</dbReference>
<gene>
    <name evidence="1" type="ORF">BN9_073230</name>
</gene>